<gene>
    <name evidence="2" type="ORF">ARMSODRAFT_964493</name>
</gene>
<dbReference type="AlphaFoldDB" id="A0A2H3AWI6"/>
<dbReference type="InterPro" id="IPR032675">
    <property type="entry name" value="LRR_dom_sf"/>
</dbReference>
<evidence type="ECO:0000313" key="3">
    <source>
        <dbReference type="Proteomes" id="UP000218334"/>
    </source>
</evidence>
<sequence length="519" mass="57267">MLQALSNAHAAVTHVRHLKIISLSEQCNVYPIEYTVFDMKLRHGRLNYSLPSETAAFDQALHTALPNTIAALSCLKSLTIYTCDLDAQWVVDLVINSAAGHIGLEKFSHCALGDSKQADLRPFITHAVTNLNKFSLSSYGIDGGSDLVPTLVEIISRNYALSSLELDIWVAYGSRECFNTLLTGIPVDVSLPLARLVLGEFDVTIDDRLMNHFGSLTELRLGYYTSFSGSDQYTPDLWAALQINSIFLKNISIASSHISTRLMKYLNSYCGLEELEFQHPSCNVGDVSPSIQDENNLADELFSSIIPKHSASLHTLMVFSHLEYPWQFSVARSASLAQCRALVKLGVCVERGVPDTVDSKEPPGDDENRNEDDSDEDSDEDVNDEEGSVEEDSDEKGQYTPGADIATNIRNIVRDVESLVCMAENLPMLEGLWIAMERVTLESVCDNSVDDPADLPDCYEALRYGLERVLPGQREQPLKIFVGDGVFVARDGAWTLQAGGPSRAEWGKSFLSADSPLRE</sequence>
<feature type="compositionally biased region" description="Basic and acidic residues" evidence="1">
    <location>
        <begin position="357"/>
        <end position="367"/>
    </location>
</feature>
<organism evidence="2 3">
    <name type="scientific">Armillaria solidipes</name>
    <dbReference type="NCBI Taxonomy" id="1076256"/>
    <lineage>
        <taxon>Eukaryota</taxon>
        <taxon>Fungi</taxon>
        <taxon>Dikarya</taxon>
        <taxon>Basidiomycota</taxon>
        <taxon>Agaricomycotina</taxon>
        <taxon>Agaricomycetes</taxon>
        <taxon>Agaricomycetidae</taxon>
        <taxon>Agaricales</taxon>
        <taxon>Marasmiineae</taxon>
        <taxon>Physalacriaceae</taxon>
        <taxon>Armillaria</taxon>
    </lineage>
</organism>
<dbReference type="EMBL" id="KZ293471">
    <property type="protein sequence ID" value="PBK61900.1"/>
    <property type="molecule type" value="Genomic_DNA"/>
</dbReference>
<dbReference type="STRING" id="1076256.A0A2H3AWI6"/>
<evidence type="ECO:0000256" key="1">
    <source>
        <dbReference type="SAM" id="MobiDB-lite"/>
    </source>
</evidence>
<proteinExistence type="predicted"/>
<dbReference type="SUPFAM" id="SSF52047">
    <property type="entry name" value="RNI-like"/>
    <property type="match status" value="1"/>
</dbReference>
<accession>A0A2H3AWI6</accession>
<name>A0A2H3AWI6_9AGAR</name>
<protein>
    <submittedName>
        <fullName evidence="2">Uncharacterized protein</fullName>
    </submittedName>
</protein>
<reference evidence="3" key="1">
    <citation type="journal article" date="2017" name="Nat. Ecol. Evol.">
        <title>Genome expansion and lineage-specific genetic innovations in the forest pathogenic fungi Armillaria.</title>
        <authorList>
            <person name="Sipos G."/>
            <person name="Prasanna A.N."/>
            <person name="Walter M.C."/>
            <person name="O'Connor E."/>
            <person name="Balint B."/>
            <person name="Krizsan K."/>
            <person name="Kiss B."/>
            <person name="Hess J."/>
            <person name="Varga T."/>
            <person name="Slot J."/>
            <person name="Riley R."/>
            <person name="Boka B."/>
            <person name="Rigling D."/>
            <person name="Barry K."/>
            <person name="Lee J."/>
            <person name="Mihaltcheva S."/>
            <person name="LaButti K."/>
            <person name="Lipzen A."/>
            <person name="Waldron R."/>
            <person name="Moloney N.M."/>
            <person name="Sperisen C."/>
            <person name="Kredics L."/>
            <person name="Vagvoelgyi C."/>
            <person name="Patrignani A."/>
            <person name="Fitzpatrick D."/>
            <person name="Nagy I."/>
            <person name="Doyle S."/>
            <person name="Anderson J.B."/>
            <person name="Grigoriev I.V."/>
            <person name="Gueldener U."/>
            <person name="Muensterkoetter M."/>
            <person name="Nagy L.G."/>
        </authorList>
    </citation>
    <scope>NUCLEOTIDE SEQUENCE [LARGE SCALE GENOMIC DNA]</scope>
    <source>
        <strain evidence="3">28-4</strain>
    </source>
</reference>
<dbReference type="Gene3D" id="3.80.10.10">
    <property type="entry name" value="Ribonuclease Inhibitor"/>
    <property type="match status" value="1"/>
</dbReference>
<keyword evidence="3" id="KW-1185">Reference proteome</keyword>
<feature type="region of interest" description="Disordered" evidence="1">
    <location>
        <begin position="353"/>
        <end position="402"/>
    </location>
</feature>
<dbReference type="Proteomes" id="UP000218334">
    <property type="component" value="Unassembled WGS sequence"/>
</dbReference>
<evidence type="ECO:0000313" key="2">
    <source>
        <dbReference type="EMBL" id="PBK61900.1"/>
    </source>
</evidence>
<feature type="compositionally biased region" description="Acidic residues" evidence="1">
    <location>
        <begin position="368"/>
        <end position="394"/>
    </location>
</feature>